<gene>
    <name evidence="2" type="ORF">WMY93_022663</name>
</gene>
<dbReference type="Proteomes" id="UP001460270">
    <property type="component" value="Unassembled WGS sequence"/>
</dbReference>
<reference evidence="3" key="1">
    <citation type="submission" date="2024-04" db="EMBL/GenBank/DDBJ databases">
        <title>Salinicola lusitanus LLJ914,a marine bacterium isolated from the Okinawa Trough.</title>
        <authorList>
            <person name="Li J."/>
        </authorList>
    </citation>
    <scope>NUCLEOTIDE SEQUENCE [LARGE SCALE GENOMIC DNA]</scope>
</reference>
<evidence type="ECO:0000313" key="2">
    <source>
        <dbReference type="EMBL" id="KAK7893511.1"/>
    </source>
</evidence>
<organism evidence="2 3">
    <name type="scientific">Mugilogobius chulae</name>
    <name type="common">yellowstripe goby</name>
    <dbReference type="NCBI Taxonomy" id="88201"/>
    <lineage>
        <taxon>Eukaryota</taxon>
        <taxon>Metazoa</taxon>
        <taxon>Chordata</taxon>
        <taxon>Craniata</taxon>
        <taxon>Vertebrata</taxon>
        <taxon>Euteleostomi</taxon>
        <taxon>Actinopterygii</taxon>
        <taxon>Neopterygii</taxon>
        <taxon>Teleostei</taxon>
        <taxon>Neoteleostei</taxon>
        <taxon>Acanthomorphata</taxon>
        <taxon>Gobiaria</taxon>
        <taxon>Gobiiformes</taxon>
        <taxon>Gobioidei</taxon>
        <taxon>Gobiidae</taxon>
        <taxon>Gobionellinae</taxon>
        <taxon>Mugilogobius</taxon>
    </lineage>
</organism>
<feature type="region of interest" description="Disordered" evidence="1">
    <location>
        <begin position="1"/>
        <end position="57"/>
    </location>
</feature>
<keyword evidence="3" id="KW-1185">Reference proteome</keyword>
<comment type="caution">
    <text evidence="2">The sequence shown here is derived from an EMBL/GenBank/DDBJ whole genome shotgun (WGS) entry which is preliminary data.</text>
</comment>
<feature type="compositionally biased region" description="Basic and acidic residues" evidence="1">
    <location>
        <begin position="26"/>
        <end position="49"/>
    </location>
</feature>
<accession>A0AAW0NEM5</accession>
<protein>
    <submittedName>
        <fullName evidence="2">Uncharacterized protein</fullName>
    </submittedName>
</protein>
<dbReference type="EMBL" id="JBBPFD010000016">
    <property type="protein sequence ID" value="KAK7893511.1"/>
    <property type="molecule type" value="Genomic_DNA"/>
</dbReference>
<name>A0AAW0NEM5_9GOBI</name>
<evidence type="ECO:0000256" key="1">
    <source>
        <dbReference type="SAM" id="MobiDB-lite"/>
    </source>
</evidence>
<evidence type="ECO:0000313" key="3">
    <source>
        <dbReference type="Proteomes" id="UP001460270"/>
    </source>
</evidence>
<sequence>MTTVPRRSIIPDRPARIKRTQPVPVKTRDAGESRKVQRREEKREEEEGRRRRGAAATLPPCLSEGLVVRAFGERSHKGAAHKKKPSECARLQGPTLCICFCSERNASTRSLMEGL</sequence>
<proteinExistence type="predicted"/>
<dbReference type="AlphaFoldDB" id="A0AAW0NEM5"/>